<dbReference type="AlphaFoldDB" id="A0A0F7V2S9"/>
<reference evidence="2" key="1">
    <citation type="journal article" date="2015" name="PLoS ONE">
        <title>Comprehensive Evaluation of Toxoplasma gondii VEG and Neospora caninum LIV Genomes with Tachyzoite Stage Transcriptome and Proteome Defines Novel Transcript Features.</title>
        <authorList>
            <person name="Ramaprasad A."/>
            <person name="Mourier T."/>
            <person name="Naeem R."/>
            <person name="Malas T.B."/>
            <person name="Moussa E."/>
            <person name="Panigrahi A."/>
            <person name="Vermont S.J."/>
            <person name="Otto T.D."/>
            <person name="Wastling J."/>
            <person name="Pain A."/>
        </authorList>
    </citation>
    <scope>NUCLEOTIDE SEQUENCE</scope>
    <source>
        <strain evidence="2">VEG</strain>
    </source>
</reference>
<proteinExistence type="predicted"/>
<feature type="compositionally biased region" description="Basic and acidic residues" evidence="1">
    <location>
        <begin position="330"/>
        <end position="339"/>
    </location>
</feature>
<feature type="compositionally biased region" description="Basic and acidic residues" evidence="1">
    <location>
        <begin position="114"/>
        <end position="126"/>
    </location>
</feature>
<dbReference type="EMBL" id="LN714497">
    <property type="protein sequence ID" value="CEL74380.1"/>
    <property type="molecule type" value="Genomic_DNA"/>
</dbReference>
<feature type="region of interest" description="Disordered" evidence="1">
    <location>
        <begin position="447"/>
        <end position="489"/>
    </location>
</feature>
<evidence type="ECO:0000256" key="1">
    <source>
        <dbReference type="SAM" id="MobiDB-lite"/>
    </source>
</evidence>
<accession>A0A0F7V2S9</accession>
<feature type="compositionally biased region" description="Polar residues" evidence="1">
    <location>
        <begin position="342"/>
        <end position="352"/>
    </location>
</feature>
<organism evidence="2">
    <name type="scientific">Toxoplasma gondii (strain ATCC 50861 / VEG)</name>
    <dbReference type="NCBI Taxonomy" id="432359"/>
    <lineage>
        <taxon>Eukaryota</taxon>
        <taxon>Sar</taxon>
        <taxon>Alveolata</taxon>
        <taxon>Apicomplexa</taxon>
        <taxon>Conoidasida</taxon>
        <taxon>Coccidia</taxon>
        <taxon>Eucoccidiorida</taxon>
        <taxon>Eimeriorina</taxon>
        <taxon>Sarcocystidae</taxon>
        <taxon>Toxoplasma</taxon>
    </lineage>
</organism>
<name>A0A0F7V2S9_TOXGV</name>
<gene>
    <name evidence="2" type="ORF">BN1205_074565</name>
</gene>
<feature type="region of interest" description="Disordered" evidence="1">
    <location>
        <begin position="330"/>
        <end position="352"/>
    </location>
</feature>
<feature type="region of interest" description="Disordered" evidence="1">
    <location>
        <begin position="190"/>
        <end position="212"/>
    </location>
</feature>
<protein>
    <submittedName>
        <fullName evidence="2">Uncharacterized protein</fullName>
    </submittedName>
</protein>
<evidence type="ECO:0000313" key="2">
    <source>
        <dbReference type="EMBL" id="CEL74380.1"/>
    </source>
</evidence>
<feature type="region of interest" description="Disordered" evidence="1">
    <location>
        <begin position="89"/>
        <end position="126"/>
    </location>
</feature>
<sequence length="916" mass="102059">MRRCADPVRYTQCCEGALTRIRRTHPAGHGPAPIVLFSKLESPLGIMKELVKQVLPDEHSLPFHPAEFREERAPLSKISSKSRESFVCTEKDRSQHGGLSPGEYTIGAQNSPPIDKETAKENHGKRDSTWIRLRANRRVQRQWICLETQVPVRVGTHCRTRTSRHCVVECVYDMYLQRLQSKAAEEQTCGGIRGDERSCNGSGDPKTHRHGESVAANEVNILETKCKDYRKSWPVAEVAVLQEQKKAPPEGSECIVATVQELSAARMRHEDTKLTRDYLEDNAYSSGHLVGCQSNPYHENATHYHDSKMGKVTAGDGVVKQERDWYGGKLKESKGEHHATAHPSSEGGQNRETILGTAGRDQTIKSWRLLRIKHPLHQVWVALEGEMWTRSGKSWQLFPVMQLVVLRNLEEDQDLRRKADYASGAAPLSAVTADSDKTRNCSDIAGKTYPDNGRLDENHTFSQQKPGTAARELTEGEQAHISAKKNSSAHIQSVKDQKLASAGSYIQAPLFPLLSQMVSEYFSALRDGSCFSTATESKSTRSEPTQLKEYLNSHQALHRLERSTSAASAYLFLEGDLAARISSLRLLTTVGVYSPDALRELVQLPHGSLISLFFDAFAPYEIPSFQNKQSRSADAFSDGITCLGLSEDSEAPPQRTRKSNIEAVLEFVLALCKDEGVRKSLVDKGLVPLVGNLLTVMLEKRFPLVCVSGDSSASIYNADEPPTNYRDWGFSLHPRTQPDCVTAGKGFLLIQILQDNEKAKELKVRLDVPTHLGRMCVCVRFRDVPAVLPFYWKRELPSSRGNSGCRDMFCFVCEIRTGGHRADMPLASEFAAEMTARQWHVPETLTARQSSCIVVTRREHKHAALNGNGTHRPVLDDVIIKNKEELTREVCVTRFPDTTDGAVHSKKAEIVSMATG</sequence>